<comment type="caution">
    <text evidence="1">The sequence shown here is derived from an EMBL/GenBank/DDBJ whole genome shotgun (WGS) entry which is preliminary data.</text>
</comment>
<organism evidence="1 2">
    <name type="scientific">Marasmius tenuissimus</name>
    <dbReference type="NCBI Taxonomy" id="585030"/>
    <lineage>
        <taxon>Eukaryota</taxon>
        <taxon>Fungi</taxon>
        <taxon>Dikarya</taxon>
        <taxon>Basidiomycota</taxon>
        <taxon>Agaricomycotina</taxon>
        <taxon>Agaricomycetes</taxon>
        <taxon>Agaricomycetidae</taxon>
        <taxon>Agaricales</taxon>
        <taxon>Marasmiineae</taxon>
        <taxon>Marasmiaceae</taxon>
        <taxon>Marasmius</taxon>
    </lineage>
</organism>
<reference evidence="1 2" key="1">
    <citation type="submission" date="2024-05" db="EMBL/GenBank/DDBJ databases">
        <title>A draft genome resource for the thread blight pathogen Marasmius tenuissimus strain MS-2.</title>
        <authorList>
            <person name="Yulfo-Soto G.E."/>
            <person name="Baruah I.K."/>
            <person name="Amoako-Attah I."/>
            <person name="Bukari Y."/>
            <person name="Meinhardt L.W."/>
            <person name="Bailey B.A."/>
            <person name="Cohen S.P."/>
        </authorList>
    </citation>
    <scope>NUCLEOTIDE SEQUENCE [LARGE SCALE GENOMIC DNA]</scope>
    <source>
        <strain evidence="1 2">MS-2</strain>
    </source>
</reference>
<proteinExistence type="predicted"/>
<evidence type="ECO:0000313" key="1">
    <source>
        <dbReference type="EMBL" id="KAL0062380.1"/>
    </source>
</evidence>
<evidence type="ECO:0000313" key="2">
    <source>
        <dbReference type="Proteomes" id="UP001437256"/>
    </source>
</evidence>
<accession>A0ABR2ZM46</accession>
<gene>
    <name evidence="1" type="ORF">AAF712_010726</name>
</gene>
<sequence>MGIKKITHRHLTDLHLVAVGRQSGIHAAMYWLIAPALTHLTISSSGPDQSALSRFLRTTPRLTYMSIARVEMRPSEFDGLLTRLQLLNDLSFGVVGGITNEYLSIFSPGSPDEGPKSILPNLRKLSLLPAADTDSRYSVNTLLDVLEARWRVAASISNDPPRAPNAIVRLVSVVIDEPIESERLDLLRIEGLSVEMWRPDNVP</sequence>
<name>A0ABR2ZM46_9AGAR</name>
<keyword evidence="2" id="KW-1185">Reference proteome</keyword>
<protein>
    <submittedName>
        <fullName evidence="1">Uncharacterized protein</fullName>
    </submittedName>
</protein>
<dbReference type="EMBL" id="JBBXMP010000106">
    <property type="protein sequence ID" value="KAL0062380.1"/>
    <property type="molecule type" value="Genomic_DNA"/>
</dbReference>
<dbReference type="Proteomes" id="UP001437256">
    <property type="component" value="Unassembled WGS sequence"/>
</dbReference>